<dbReference type="Proteomes" id="UP000713479">
    <property type="component" value="Unassembled WGS sequence"/>
</dbReference>
<organism evidence="1 2">
    <name type="scientific">Methanobrevibacter millerae</name>
    <dbReference type="NCBI Taxonomy" id="230361"/>
    <lineage>
        <taxon>Archaea</taxon>
        <taxon>Methanobacteriati</taxon>
        <taxon>Methanobacteriota</taxon>
        <taxon>Methanomada group</taxon>
        <taxon>Methanobacteria</taxon>
        <taxon>Methanobacteriales</taxon>
        <taxon>Methanobacteriaceae</taxon>
        <taxon>Methanobrevibacter</taxon>
    </lineage>
</organism>
<comment type="caution">
    <text evidence="1">The sequence shown here is derived from an EMBL/GenBank/DDBJ whole genome shotgun (WGS) entry which is preliminary data.</text>
</comment>
<proteinExistence type="predicted"/>
<dbReference type="AlphaFoldDB" id="A0A8T3VKC0"/>
<reference evidence="1" key="1">
    <citation type="submission" date="2019-04" db="EMBL/GenBank/DDBJ databases">
        <title>Evolution of Biomass-Degrading Anaerobic Consortia Revealed by Metagenomics.</title>
        <authorList>
            <person name="Peng X."/>
        </authorList>
    </citation>
    <scope>NUCLEOTIDE SEQUENCE</scope>
    <source>
        <strain evidence="1">SIG13</strain>
    </source>
</reference>
<evidence type="ECO:0000313" key="1">
    <source>
        <dbReference type="EMBL" id="MBE6510330.1"/>
    </source>
</evidence>
<accession>A0A8T3VKC0</accession>
<sequence length="86" mass="10116">MIINDELIPKNQFNKEYIEMFLKESTANIKLDTIITDGYRSYPEIIEGLGAKHQLCTFHIMQNLMTKLNPYINTKKKTHRITNKSK</sequence>
<evidence type="ECO:0000313" key="2">
    <source>
        <dbReference type="Proteomes" id="UP000713479"/>
    </source>
</evidence>
<dbReference type="EMBL" id="SUTF01000004">
    <property type="protein sequence ID" value="MBE6510330.1"/>
    <property type="molecule type" value="Genomic_DNA"/>
</dbReference>
<protein>
    <submittedName>
        <fullName evidence="1">Transposase</fullName>
    </submittedName>
</protein>
<gene>
    <name evidence="1" type="ORF">E7Z74_03565</name>
</gene>
<name>A0A8T3VKC0_9EURY</name>